<evidence type="ECO:0000313" key="2">
    <source>
        <dbReference type="Proteomes" id="UP000183983"/>
    </source>
</evidence>
<accession>A0A1M7NBL4</accession>
<dbReference type="SUPFAM" id="SSF49373">
    <property type="entry name" value="Invasin/intimin cell-adhesion fragments"/>
    <property type="match status" value="1"/>
</dbReference>
<dbReference type="RefSeq" id="WP_073166694.1">
    <property type="nucleotide sequence ID" value="NZ_FRDA01000005.1"/>
</dbReference>
<reference evidence="1 2" key="1">
    <citation type="submission" date="2016-11" db="EMBL/GenBank/DDBJ databases">
        <authorList>
            <person name="Jaros S."/>
            <person name="Januszkiewicz K."/>
            <person name="Wedrychowicz H."/>
        </authorList>
    </citation>
    <scope>NUCLEOTIDE SEQUENCE [LARGE SCALE GENOMIC DNA]</scope>
    <source>
        <strain evidence="1 2">LMG 26898</strain>
    </source>
</reference>
<organism evidence="1 2">
    <name type="scientific">Pseudomonas asturiensis</name>
    <dbReference type="NCBI Taxonomy" id="1190415"/>
    <lineage>
        <taxon>Bacteria</taxon>
        <taxon>Pseudomonadati</taxon>
        <taxon>Pseudomonadota</taxon>
        <taxon>Gammaproteobacteria</taxon>
        <taxon>Pseudomonadales</taxon>
        <taxon>Pseudomonadaceae</taxon>
        <taxon>Pseudomonas</taxon>
    </lineage>
</organism>
<evidence type="ECO:0000313" key="1">
    <source>
        <dbReference type="EMBL" id="SHN01036.1"/>
    </source>
</evidence>
<evidence type="ECO:0008006" key="3">
    <source>
        <dbReference type="Google" id="ProtNLM"/>
    </source>
</evidence>
<dbReference type="OrthoDB" id="6845417at2"/>
<gene>
    <name evidence="1" type="ORF">SAMN05216593_105376</name>
</gene>
<dbReference type="InterPro" id="IPR008964">
    <property type="entry name" value="Invasin/intimin_cell_adhesion"/>
</dbReference>
<dbReference type="AlphaFoldDB" id="A0A1M7NBL4"/>
<name>A0A1M7NBL4_9PSED</name>
<protein>
    <recommendedName>
        <fullName evidence="3">Ig-like domain (Group 2)</fullName>
    </recommendedName>
</protein>
<dbReference type="Gene3D" id="2.60.40.1080">
    <property type="match status" value="1"/>
</dbReference>
<dbReference type="STRING" id="1190415.SAMN05216593_105376"/>
<proteinExistence type="predicted"/>
<dbReference type="EMBL" id="FRDA01000005">
    <property type="protein sequence ID" value="SHN01036.1"/>
    <property type="molecule type" value="Genomic_DNA"/>
</dbReference>
<sequence length="981" mass="105550">MNTLHALKPLPGPVVLSHNVQGVGDVDVADPSKPLEVIIGPIDMNQRDRLDLFWGANDDVIDSYTHSPDAPNTNGLFSLYVNTRWIKSGLTDVRYAYTRFPSEIQEHSPVQKVIVKLDIPGGRDPDPATPYENEKLEPLLINPAGIITTPENVSVIVPPYENMSEGDVIAVYWHGIEVECPPLTNAQLNRAVNVDIRKEVITEAGDSENIIVRYEIRDVVNNWSRFSLPAHTEVEIGLSSLPAPIAPQAPNMELDLDKLAGGDVQALVLSNPNIVTGDTIRFVVERSTAEGISLEPYVATKVVQTPGSFIEFLIENEQFQPIAQGRARLKYTVTKASGELLRSKSLPLTILGQAQQLEPPRVPAAVNGLLDPSLRNVIAEVPPYHFMADGNDVTLVLMGRTPSGETVMHDELKNLNQDDVNKTIGFLIPDEKVSVLAGGSLEVYYTVKTYTKAFFKSPVLQLLVDVDNRTPLPAPLVDRVGADGILDPANVVLEATVRIQPYQPMVEGDKVIVHWDGRATDGTYSTYTVINSGTINREVIFRVPKRYVDANIDGIIEAWYEVKQGNRTAQSAKLLISVRETNVPDVPTPTIKEATGDTLNPVNAPHGATAVIAASAGFKAGDRVTVQWKGPKGSDTKEKTIVGSEAGKPLETVFAAALVVANAGQVVQVSYTVNRANGLVQTSGTLTLKVLDGLTELPAPRMDSVGGDGVVTPSLIPDSGATVRVSYPGMNNADSVVLNWRGRTSYDTPAQAGNSSELHFTVSKALILAVEGGSASITYTVTRAGTAKKSVPLWLTVKKELSFGTSPVKLAGKVYLIPSMPDFLPAFPAGTSVQRQASGGQAPYRYATSNPLVAKVDGNGLTTVRGNGSATISVTDALGSTKSYEVTVTGVIHCLGLGSGSLAQMNSAAHAKNARIPSIQELNEIYAAYRNRWPLGKGNYWSSTVAAVNLLGWKWYFVKNLVTGADFKLLHHNASLGIAIR</sequence>
<dbReference type="Proteomes" id="UP000183983">
    <property type="component" value="Unassembled WGS sequence"/>
</dbReference>